<keyword evidence="3" id="KW-1185">Reference proteome</keyword>
<dbReference type="Gene3D" id="2.60.40.200">
    <property type="entry name" value="Superoxide dismutase, copper/zinc binding domain"/>
    <property type="match status" value="1"/>
</dbReference>
<evidence type="ECO:0000313" key="2">
    <source>
        <dbReference type="Ensembl" id="ENSSGRP00000112098.1"/>
    </source>
</evidence>
<reference evidence="2" key="2">
    <citation type="submission" date="2025-09" db="UniProtKB">
        <authorList>
            <consortium name="Ensembl"/>
        </authorList>
    </citation>
    <scope>IDENTIFICATION</scope>
</reference>
<dbReference type="Pfam" id="PF00080">
    <property type="entry name" value="Sod_Cu"/>
    <property type="match status" value="1"/>
</dbReference>
<accession>A0A672TBD7</accession>
<dbReference type="PANTHER" id="PTHR20910">
    <property type="entry name" value="AGAP001623-PA"/>
    <property type="match status" value="1"/>
</dbReference>
<dbReference type="PANTHER" id="PTHR20910:SF1">
    <property type="entry name" value="SUPEROXIDE DISMUTASE COPPER_ZINC BINDING DOMAIN-CONTAINING PROTEIN"/>
    <property type="match status" value="1"/>
</dbReference>
<dbReference type="InterPro" id="IPR053257">
    <property type="entry name" value="Cu-only_SOD"/>
</dbReference>
<dbReference type="OMA" id="PYHIHEA"/>
<proteinExistence type="predicted"/>
<dbReference type="Ensembl" id="ENSSGRT00000119075.1">
    <property type="protein sequence ID" value="ENSSGRP00000112098.1"/>
    <property type="gene ID" value="ENSSGRG00000055091.1"/>
</dbReference>
<dbReference type="SUPFAM" id="SSF49329">
    <property type="entry name" value="Cu,Zn superoxide dismutase-like"/>
    <property type="match status" value="1"/>
</dbReference>
<dbReference type="InterPro" id="IPR036423">
    <property type="entry name" value="SOD-like_Cu/Zn_dom_sf"/>
</dbReference>
<evidence type="ECO:0000313" key="3">
    <source>
        <dbReference type="Proteomes" id="UP000472262"/>
    </source>
</evidence>
<evidence type="ECO:0000259" key="1">
    <source>
        <dbReference type="Pfam" id="PF00080"/>
    </source>
</evidence>
<dbReference type="InterPro" id="IPR001424">
    <property type="entry name" value="SOD_Cu_Zn_dom"/>
</dbReference>
<dbReference type="InParanoid" id="A0A672TBD7"/>
<protein>
    <recommendedName>
        <fullName evidence="1">Superoxide dismutase copper/zinc binding domain-containing protein</fullName>
    </recommendedName>
</protein>
<dbReference type="AlphaFoldDB" id="A0A672TBD7"/>
<dbReference type="GO" id="GO:0006801">
    <property type="term" value="P:superoxide metabolic process"/>
    <property type="evidence" value="ECO:0007669"/>
    <property type="project" value="InterPro"/>
</dbReference>
<dbReference type="Proteomes" id="UP000472262">
    <property type="component" value="Unassembled WGS sequence"/>
</dbReference>
<dbReference type="GO" id="GO:0046872">
    <property type="term" value="F:metal ion binding"/>
    <property type="evidence" value="ECO:0007669"/>
    <property type="project" value="InterPro"/>
</dbReference>
<name>A0A672TBD7_SINGR</name>
<organism evidence="2 3">
    <name type="scientific">Sinocyclocheilus grahami</name>
    <name type="common">Dianchi golden-line fish</name>
    <name type="synonym">Barbus grahami</name>
    <dbReference type="NCBI Taxonomy" id="75366"/>
    <lineage>
        <taxon>Eukaryota</taxon>
        <taxon>Metazoa</taxon>
        <taxon>Chordata</taxon>
        <taxon>Craniata</taxon>
        <taxon>Vertebrata</taxon>
        <taxon>Euteleostomi</taxon>
        <taxon>Actinopterygii</taxon>
        <taxon>Neopterygii</taxon>
        <taxon>Teleostei</taxon>
        <taxon>Ostariophysi</taxon>
        <taxon>Cypriniformes</taxon>
        <taxon>Cyprinidae</taxon>
        <taxon>Cyprininae</taxon>
        <taxon>Sinocyclocheilus</taxon>
    </lineage>
</organism>
<sequence>MFSAVVNMQGIKGYFTFHQPSPFDLTTIIVNLTNLERRVGPYHLHQFPLPQMRSPSDSSCSNNNLGGHWNPFNVNTRAPVYPPPRGSTHDLFEVGDLSARHGSLENTNNFQATFTDWNLPLFGRNSIVGRSVVIHLPNGTRFACASLGYPGEVTVAKAAFRGLVVGTIHTAHSASHIIHCLSIQYLFDSLRNVDCKKYYAK</sequence>
<feature type="domain" description="Superoxide dismutase copper/zinc binding" evidence="1">
    <location>
        <begin position="12"/>
        <end position="135"/>
    </location>
</feature>
<reference evidence="2" key="1">
    <citation type="submission" date="2025-08" db="UniProtKB">
        <authorList>
            <consortium name="Ensembl"/>
        </authorList>
    </citation>
    <scope>IDENTIFICATION</scope>
</reference>